<proteinExistence type="predicted"/>
<organism evidence="2 3">
    <name type="scientific">Microbaculum marinum</name>
    <dbReference type="NCBI Taxonomy" id="1764581"/>
    <lineage>
        <taxon>Bacteria</taxon>
        <taxon>Pseudomonadati</taxon>
        <taxon>Pseudomonadota</taxon>
        <taxon>Alphaproteobacteria</taxon>
        <taxon>Hyphomicrobiales</taxon>
        <taxon>Tepidamorphaceae</taxon>
        <taxon>Microbaculum</taxon>
    </lineage>
</organism>
<gene>
    <name evidence="2" type="ORF">V3328_00380</name>
</gene>
<sequence length="155" mass="16683">MSADDARRDRFDRHALVTTVWLPAAFLAVLTMHHGYSGAGVWWVVAGFAALAGGFAAHIIVNAVLATGFTAREVALGLGCFLLGALGLMVAVLVVDGFAERYFLVTAAGLAGLAVIVVFYMVTRFGPRQAFQHFDVVRDNNPRRASRLAHRGGRR</sequence>
<keyword evidence="3" id="KW-1185">Reference proteome</keyword>
<keyword evidence="1" id="KW-0812">Transmembrane</keyword>
<name>A0AAW9RLV4_9HYPH</name>
<accession>A0AAW9RLV4</accession>
<keyword evidence="1" id="KW-1133">Transmembrane helix</keyword>
<dbReference type="Proteomes" id="UP001378188">
    <property type="component" value="Unassembled WGS sequence"/>
</dbReference>
<feature type="transmembrane region" description="Helical" evidence="1">
    <location>
        <begin position="74"/>
        <end position="95"/>
    </location>
</feature>
<protein>
    <submittedName>
        <fullName evidence="2">Uncharacterized protein</fullName>
    </submittedName>
</protein>
<evidence type="ECO:0000256" key="1">
    <source>
        <dbReference type="SAM" id="Phobius"/>
    </source>
</evidence>
<comment type="caution">
    <text evidence="2">The sequence shown here is derived from an EMBL/GenBank/DDBJ whole genome shotgun (WGS) entry which is preliminary data.</text>
</comment>
<dbReference type="RefSeq" id="WP_340327651.1">
    <property type="nucleotide sequence ID" value="NZ_JAZHOF010000001.1"/>
</dbReference>
<feature type="transmembrane region" description="Helical" evidence="1">
    <location>
        <begin position="15"/>
        <end position="36"/>
    </location>
</feature>
<feature type="transmembrane region" description="Helical" evidence="1">
    <location>
        <begin position="101"/>
        <end position="122"/>
    </location>
</feature>
<reference evidence="2 3" key="1">
    <citation type="submission" date="2024-02" db="EMBL/GenBank/DDBJ databases">
        <title>Genome analysis and characterization of Microbaculum marinisediminis sp. nov., isolated from marine sediment.</title>
        <authorList>
            <person name="Du Z.-J."/>
            <person name="Ye Y.-Q."/>
            <person name="Zhang Z.-R."/>
            <person name="Yuan S.-M."/>
            <person name="Zhang X.-Y."/>
        </authorList>
    </citation>
    <scope>NUCLEOTIDE SEQUENCE [LARGE SCALE GENOMIC DNA]</scope>
    <source>
        <strain evidence="2 3">SDUM1044001</strain>
    </source>
</reference>
<dbReference type="EMBL" id="JAZHOF010000001">
    <property type="protein sequence ID" value="MEJ8569908.1"/>
    <property type="molecule type" value="Genomic_DNA"/>
</dbReference>
<keyword evidence="1" id="KW-0472">Membrane</keyword>
<evidence type="ECO:0000313" key="2">
    <source>
        <dbReference type="EMBL" id="MEJ8569908.1"/>
    </source>
</evidence>
<feature type="transmembrane region" description="Helical" evidence="1">
    <location>
        <begin position="42"/>
        <end position="65"/>
    </location>
</feature>
<evidence type="ECO:0000313" key="3">
    <source>
        <dbReference type="Proteomes" id="UP001378188"/>
    </source>
</evidence>
<dbReference type="AlphaFoldDB" id="A0AAW9RLV4"/>